<feature type="transmembrane region" description="Helical" evidence="10">
    <location>
        <begin position="271"/>
        <end position="292"/>
    </location>
</feature>
<dbReference type="EMBL" id="AMZO01000006">
    <property type="protein sequence ID" value="ELR66444.1"/>
    <property type="molecule type" value="Genomic_DNA"/>
</dbReference>
<evidence type="ECO:0000256" key="2">
    <source>
        <dbReference type="ARBA" id="ARBA00005697"/>
    </source>
</evidence>
<evidence type="ECO:0000256" key="8">
    <source>
        <dbReference type="PIRNR" id="PIRNR005353"/>
    </source>
</evidence>
<evidence type="ECO:0000256" key="4">
    <source>
        <dbReference type="ARBA" id="ARBA00022475"/>
    </source>
</evidence>
<dbReference type="AlphaFoldDB" id="L8JG00"/>
<feature type="transmembrane region" description="Helical" evidence="10">
    <location>
        <begin position="174"/>
        <end position="195"/>
    </location>
</feature>
<keyword evidence="7 8" id="KW-0472">Membrane</keyword>
<dbReference type="PIRSF" id="PIRSF005353">
    <property type="entry name" value="PbuG"/>
    <property type="match status" value="1"/>
</dbReference>
<feature type="transmembrane region" description="Helical" evidence="10">
    <location>
        <begin position="450"/>
        <end position="468"/>
    </location>
</feature>
<dbReference type="InterPro" id="IPR045018">
    <property type="entry name" value="Azg-like"/>
</dbReference>
<protein>
    <submittedName>
        <fullName evidence="11">Xanthine/uracil/thiamine/ascorbate permease family protein</fullName>
    </submittedName>
</protein>
<evidence type="ECO:0000256" key="10">
    <source>
        <dbReference type="SAM" id="Phobius"/>
    </source>
</evidence>
<feature type="transmembrane region" description="Helical" evidence="10">
    <location>
        <begin position="207"/>
        <end position="225"/>
    </location>
</feature>
<reference evidence="11 12" key="1">
    <citation type="submission" date="2012-12" db="EMBL/GenBank/DDBJ databases">
        <title>Genome Assembly of Photobacterium sp. AK15.</title>
        <authorList>
            <person name="Khatri I."/>
            <person name="Vaidya B."/>
            <person name="Srinivas T.N.R."/>
            <person name="Subramanian S."/>
            <person name="Pinnaka A."/>
        </authorList>
    </citation>
    <scope>NUCLEOTIDE SEQUENCE [LARGE SCALE GENOMIC DNA]</scope>
    <source>
        <strain evidence="11 12">AK15</strain>
    </source>
</reference>
<name>L8JG00_9GAMM</name>
<keyword evidence="12" id="KW-1185">Reference proteome</keyword>
<evidence type="ECO:0000256" key="5">
    <source>
        <dbReference type="ARBA" id="ARBA00022692"/>
    </source>
</evidence>
<dbReference type="PATRIC" id="fig|1056511.3.peg.972"/>
<evidence type="ECO:0000313" key="12">
    <source>
        <dbReference type="Proteomes" id="UP000011134"/>
    </source>
</evidence>
<dbReference type="PANTHER" id="PTHR43337:SF1">
    <property type="entry name" value="XANTHINE_URACIL PERMEASE C887.17-RELATED"/>
    <property type="match status" value="1"/>
</dbReference>
<comment type="caution">
    <text evidence="11">The sequence shown here is derived from an EMBL/GenBank/DDBJ whole genome shotgun (WGS) entry which is preliminary data.</text>
</comment>
<evidence type="ECO:0000313" key="11">
    <source>
        <dbReference type="EMBL" id="ELR66444.1"/>
    </source>
</evidence>
<accession>L8JG00</accession>
<proteinExistence type="inferred from homology"/>
<feature type="transmembrane region" description="Helical" evidence="10">
    <location>
        <begin position="382"/>
        <end position="400"/>
    </location>
</feature>
<evidence type="ECO:0000256" key="9">
    <source>
        <dbReference type="SAM" id="MobiDB-lite"/>
    </source>
</evidence>
<dbReference type="Proteomes" id="UP000011134">
    <property type="component" value="Unassembled WGS sequence"/>
</dbReference>
<keyword evidence="4 8" id="KW-1003">Cell membrane</keyword>
<dbReference type="GO" id="GO:0015207">
    <property type="term" value="F:adenine transmembrane transporter activity"/>
    <property type="evidence" value="ECO:0007669"/>
    <property type="project" value="TreeGrafter"/>
</dbReference>
<feature type="transmembrane region" description="Helical" evidence="10">
    <location>
        <begin position="53"/>
        <end position="73"/>
    </location>
</feature>
<feature type="compositionally biased region" description="Polar residues" evidence="9">
    <location>
        <begin position="1"/>
        <end position="11"/>
    </location>
</feature>
<dbReference type="RefSeq" id="WP_007463064.1">
    <property type="nucleotide sequence ID" value="NZ_AMZO01000006.1"/>
</dbReference>
<feature type="transmembrane region" description="Helical" evidence="10">
    <location>
        <begin position="355"/>
        <end position="375"/>
    </location>
</feature>
<comment type="similarity">
    <text evidence="2 8">Belongs to the nucleobase:cation symporter-2 (NCS2) (TC 2.A.40) family. Azg-like subfamily.</text>
</comment>
<dbReference type="OrthoDB" id="9808458at2"/>
<evidence type="ECO:0000256" key="6">
    <source>
        <dbReference type="ARBA" id="ARBA00022989"/>
    </source>
</evidence>
<feature type="transmembrane region" description="Helical" evidence="10">
    <location>
        <begin position="117"/>
        <end position="136"/>
    </location>
</feature>
<dbReference type="PANTHER" id="PTHR43337">
    <property type="entry name" value="XANTHINE/URACIL PERMEASE C887.17-RELATED"/>
    <property type="match status" value="1"/>
</dbReference>
<organism evidence="11 12">
    <name type="scientific">Photobacterium marinum</name>
    <dbReference type="NCBI Taxonomy" id="1056511"/>
    <lineage>
        <taxon>Bacteria</taxon>
        <taxon>Pseudomonadati</taxon>
        <taxon>Pseudomonadota</taxon>
        <taxon>Gammaproteobacteria</taxon>
        <taxon>Vibrionales</taxon>
        <taxon>Vibrionaceae</taxon>
        <taxon>Photobacterium</taxon>
    </lineage>
</organism>
<feature type="compositionally biased region" description="Low complexity" evidence="9">
    <location>
        <begin position="16"/>
        <end position="35"/>
    </location>
</feature>
<evidence type="ECO:0000256" key="1">
    <source>
        <dbReference type="ARBA" id="ARBA00004651"/>
    </source>
</evidence>
<dbReference type="GO" id="GO:0005886">
    <property type="term" value="C:plasma membrane"/>
    <property type="evidence" value="ECO:0007669"/>
    <property type="project" value="UniProtKB-SubCell"/>
</dbReference>
<keyword evidence="5 8" id="KW-0812">Transmembrane</keyword>
<evidence type="ECO:0000256" key="3">
    <source>
        <dbReference type="ARBA" id="ARBA00022448"/>
    </source>
</evidence>
<feature type="transmembrane region" description="Helical" evidence="10">
    <location>
        <begin position="142"/>
        <end position="162"/>
    </location>
</feature>
<keyword evidence="3 8" id="KW-0813">Transport</keyword>
<dbReference type="Pfam" id="PF00860">
    <property type="entry name" value="Xan_ur_permease"/>
    <property type="match status" value="1"/>
</dbReference>
<comment type="subcellular location">
    <subcellularLocation>
        <location evidence="1 8">Cell membrane</location>
        <topology evidence="1 8">Multi-pass membrane protein</topology>
    </subcellularLocation>
</comment>
<feature type="region of interest" description="Disordered" evidence="9">
    <location>
        <begin position="1"/>
        <end position="35"/>
    </location>
</feature>
<feature type="transmembrane region" description="Helical" evidence="10">
    <location>
        <begin position="412"/>
        <end position="438"/>
    </location>
</feature>
<feature type="transmembrane region" description="Helical" evidence="10">
    <location>
        <begin position="232"/>
        <end position="259"/>
    </location>
</feature>
<dbReference type="InterPro" id="IPR006043">
    <property type="entry name" value="NCS2"/>
</dbReference>
<keyword evidence="6 8" id="KW-1133">Transmembrane helix</keyword>
<evidence type="ECO:0000256" key="7">
    <source>
        <dbReference type="ARBA" id="ARBA00023136"/>
    </source>
</evidence>
<dbReference type="InterPro" id="IPR026033">
    <property type="entry name" value="Azg-like_bact_archaea"/>
</dbReference>
<gene>
    <name evidence="11" type="ORF">C942_04142</name>
</gene>
<feature type="transmembrane region" description="Helical" evidence="10">
    <location>
        <begin position="88"/>
        <end position="110"/>
    </location>
</feature>
<sequence>MNVPGNENSAPVNELPGSSVPTPQQSSQQQNSQTRNPPGFIERFFKLSAHNTTLSTEIIAGITTFMTMVYIVFVNPQILSAAGMDPSGVFVVTCMISALGCIAMGLIANLPIALAPAMGLNAFFAFSVVVGMGISWQTGMGTIFWGAICFALMSLLGIRSWILSNIPRCLRIGIPSGIGLLIALVGLNNAGIVVASPATMITVGDLSSLQCVLGALSFFIIVILASRGIHAAVLISIVVVTTIAAIMGDVTFTGVISMPPSIENTFGQLDIAGALDLGLAGVIFSFALVSLFDSSGTMIGVTEKCGITDDRGRFPRMKQALMTDSITSVTGAYMGTSTVTAYIESSAGVAVGGRTGLTAVVTGLLFIVVIFFSPLAAMVPGYAVAGALVYVGILMSSGLAKVNWGDMTEAAPAFVTCIMMPFSFSITEGIATGFITYCVMKAGSGRWREIHPGVAIVALLFIIKFVFVDGH</sequence>